<evidence type="ECO:0000256" key="4">
    <source>
        <dbReference type="ARBA" id="ARBA00023187"/>
    </source>
</evidence>
<dbReference type="GO" id="GO:0005681">
    <property type="term" value="C:spliceosomal complex"/>
    <property type="evidence" value="ECO:0007669"/>
    <property type="project" value="UniProtKB-KW"/>
</dbReference>
<keyword evidence="8" id="KW-0472">Membrane</keyword>
<dbReference type="Proteomes" id="UP000044602">
    <property type="component" value="Unassembled WGS sequence"/>
</dbReference>
<evidence type="ECO:0000256" key="6">
    <source>
        <dbReference type="SAM" id="Coils"/>
    </source>
</evidence>
<sequence length="906" mass="98395">MPIKSRWEEELPNCSLQQWIFGSPSAPLPDRKAFLDADRPDAHFVTFSEYRLLAKRIALGLQAAGLKRGERVLLFSGNSLYFPSVFLGVLMAGGVFTGANPGFVARELAYQLKDSGASFMVAAAASIDIAVEAAAEVGMPASHDFVFDTTIPGQAPVTPPRADTKGTRHWTELLGPAAEAEAFNWVEPEDSRTTTCCLNYSSGTTGVPKGVEISHYNYVSNGAGVIKVTKLAPDYTTAVKRHVGLCFLPMYHAYAQTYFVANFASQGVPVYVMPSFDFVKMLTHIQRFRVTHLVAVPPVLVALTKHPVAKTFDLSSLENVGCGAAPLAAETAAETTRVLGKPDLLVRQGWGMTEVTCTAMTWDPTRLDRTTSAVGEIMPNFSAKLVGADGVEVLPMYHAYAQTYFVANFASQGVPVYVMPSFDFVKMLTHIQRFRVTHLVAVPPVLVALTKHPVAKTFDLSSLENVGCGAAPLAAETAAETTRVLGKPDLLVRQGWGMTEVTCTAMTWDPTRLDRTTSAVGEIMPNFSAKLVGADGVEVTKARTPGELLIAGPGVMRGYWRNSKATTETFAVDADGTRWLRTGDVAYVDSYGPGGLFFIVDRIKELIKVKGNQVAPAELEALLLERTDVADVAVVGVTIEGEERPRAYIVRTPGSETLAEEIATWLEKKVSRHKRLRGGVAFTDVIPKNPSGKILRKILREKAKQEVDIDTEPTAAQRADAESQIATELSTAGPPPPSSTLLPPLPPSKLSPLMAQELDRVAAQQPLAAIDLKRYEAQEPLAAPGAEPAPAALAETLRKAYTTHTYLTARVENLELLERWGRNAWLVGNHRLEGQLRALEKDLADAKADIDVLTLARRRAQDDVAAEMKGLDEAWRSGVGRVLETEIAVEALRRQVLTEMERKAKA</sequence>
<dbReference type="PANTHER" id="PTHR24096:SF424">
    <property type="entry name" value="ACETYL-COA SYNTHETASE-LIKE PROTEIN-RELATED"/>
    <property type="match status" value="1"/>
</dbReference>
<keyword evidence="5" id="KW-0539">Nucleus</keyword>
<feature type="compositionally biased region" description="Pro residues" evidence="7">
    <location>
        <begin position="733"/>
        <end position="743"/>
    </location>
</feature>
<keyword evidence="4" id="KW-0508">mRNA splicing</keyword>
<evidence type="ECO:0000256" key="2">
    <source>
        <dbReference type="ARBA" id="ARBA00022664"/>
    </source>
</evidence>
<evidence type="ECO:0000259" key="9">
    <source>
        <dbReference type="Pfam" id="PF00501"/>
    </source>
</evidence>
<dbReference type="Pfam" id="PF13193">
    <property type="entry name" value="AMP-binding_C"/>
    <property type="match status" value="1"/>
</dbReference>
<keyword evidence="2" id="KW-0507">mRNA processing</keyword>
<dbReference type="InterPro" id="IPR000873">
    <property type="entry name" value="AMP-dep_synth/lig_dom"/>
</dbReference>
<dbReference type="Pfam" id="PF05700">
    <property type="entry name" value="BCAS2"/>
    <property type="match status" value="1"/>
</dbReference>
<dbReference type="InterPro" id="IPR025110">
    <property type="entry name" value="AMP-bd_C"/>
</dbReference>
<dbReference type="InterPro" id="IPR045851">
    <property type="entry name" value="AMP-bd_C_sf"/>
</dbReference>
<keyword evidence="6" id="KW-0175">Coiled coil</keyword>
<feature type="domain" description="AMP-binding enzyme C-terminal" evidence="10">
    <location>
        <begin position="618"/>
        <end position="693"/>
    </location>
</feature>
<dbReference type="GO" id="GO:0006397">
    <property type="term" value="P:mRNA processing"/>
    <property type="evidence" value="ECO:0007669"/>
    <property type="project" value="UniProtKB-KW"/>
</dbReference>
<evidence type="ECO:0000256" key="1">
    <source>
        <dbReference type="ARBA" id="ARBA00004123"/>
    </source>
</evidence>
<evidence type="ECO:0000259" key="10">
    <source>
        <dbReference type="Pfam" id="PF13193"/>
    </source>
</evidence>
<dbReference type="GO" id="GO:0016405">
    <property type="term" value="F:CoA-ligase activity"/>
    <property type="evidence" value="ECO:0007669"/>
    <property type="project" value="TreeGrafter"/>
</dbReference>
<evidence type="ECO:0000313" key="12">
    <source>
        <dbReference type="Proteomes" id="UP000044602"/>
    </source>
</evidence>
<accession>A0A0G4MJJ1</accession>
<keyword evidence="8" id="KW-0812">Transmembrane</keyword>
<dbReference type="PANTHER" id="PTHR24096">
    <property type="entry name" value="LONG-CHAIN-FATTY-ACID--COA LIGASE"/>
    <property type="match status" value="1"/>
</dbReference>
<dbReference type="STRING" id="100787.A0A0G4MJJ1"/>
<dbReference type="InterPro" id="IPR042099">
    <property type="entry name" value="ANL_N_sf"/>
</dbReference>
<dbReference type="EMBL" id="CVQH01022972">
    <property type="protein sequence ID" value="CRK34416.1"/>
    <property type="molecule type" value="Genomic_DNA"/>
</dbReference>
<protein>
    <submittedName>
        <fullName evidence="11">Uncharacterized protein</fullName>
    </submittedName>
</protein>
<evidence type="ECO:0000256" key="3">
    <source>
        <dbReference type="ARBA" id="ARBA00022728"/>
    </source>
</evidence>
<reference evidence="11 12" key="1">
    <citation type="submission" date="2015-05" db="EMBL/GenBank/DDBJ databases">
        <authorList>
            <person name="Wang D.B."/>
            <person name="Wang M."/>
        </authorList>
    </citation>
    <scope>NUCLEOTIDE SEQUENCE [LARGE SCALE GENOMIC DNA]</scope>
    <source>
        <strain evidence="11">VL1</strain>
    </source>
</reference>
<gene>
    <name evidence="11" type="ORF">BN1708_006377</name>
</gene>
<dbReference type="Pfam" id="PF00501">
    <property type="entry name" value="AMP-binding"/>
    <property type="match status" value="2"/>
</dbReference>
<feature type="domain" description="AMP-dependent synthetase/ligase" evidence="9">
    <location>
        <begin position="29"/>
        <end position="391"/>
    </location>
</feature>
<dbReference type="InterPro" id="IPR020845">
    <property type="entry name" value="AMP-binding_CS"/>
</dbReference>
<dbReference type="PROSITE" id="PS00455">
    <property type="entry name" value="AMP_BINDING"/>
    <property type="match status" value="1"/>
</dbReference>
<dbReference type="GO" id="GO:0008380">
    <property type="term" value="P:RNA splicing"/>
    <property type="evidence" value="ECO:0007669"/>
    <property type="project" value="UniProtKB-KW"/>
</dbReference>
<dbReference type="Gene3D" id="3.40.50.12780">
    <property type="entry name" value="N-terminal domain of ligase-like"/>
    <property type="match status" value="2"/>
</dbReference>
<feature type="coiled-coil region" evidence="6">
    <location>
        <begin position="829"/>
        <end position="863"/>
    </location>
</feature>
<proteinExistence type="predicted"/>
<comment type="subcellular location">
    <subcellularLocation>
        <location evidence="1">Nucleus</location>
    </subcellularLocation>
</comment>
<name>A0A0G4MJJ1_VERLO</name>
<feature type="region of interest" description="Disordered" evidence="7">
    <location>
        <begin position="706"/>
        <end position="743"/>
    </location>
</feature>
<organism evidence="11 12">
    <name type="scientific">Verticillium longisporum</name>
    <name type="common">Verticillium dahliae var. longisporum</name>
    <dbReference type="NCBI Taxonomy" id="100787"/>
    <lineage>
        <taxon>Eukaryota</taxon>
        <taxon>Fungi</taxon>
        <taxon>Dikarya</taxon>
        <taxon>Ascomycota</taxon>
        <taxon>Pezizomycotina</taxon>
        <taxon>Sordariomycetes</taxon>
        <taxon>Hypocreomycetidae</taxon>
        <taxon>Glomerellales</taxon>
        <taxon>Plectosphaerellaceae</taxon>
        <taxon>Verticillium</taxon>
    </lineage>
</organism>
<keyword evidence="8" id="KW-1133">Transmembrane helix</keyword>
<evidence type="ECO:0000256" key="8">
    <source>
        <dbReference type="SAM" id="Phobius"/>
    </source>
</evidence>
<dbReference type="Gene3D" id="3.30.300.30">
    <property type="match status" value="1"/>
</dbReference>
<evidence type="ECO:0000313" key="11">
    <source>
        <dbReference type="EMBL" id="CRK34416.1"/>
    </source>
</evidence>
<feature type="transmembrane region" description="Helical" evidence="8">
    <location>
        <begin position="72"/>
        <end position="96"/>
    </location>
</feature>
<evidence type="ECO:0000256" key="7">
    <source>
        <dbReference type="SAM" id="MobiDB-lite"/>
    </source>
</evidence>
<keyword evidence="3" id="KW-0747">Spliceosome</keyword>
<evidence type="ECO:0000256" key="5">
    <source>
        <dbReference type="ARBA" id="ARBA00023242"/>
    </source>
</evidence>
<dbReference type="InterPro" id="IPR008409">
    <property type="entry name" value="SPF27"/>
</dbReference>
<keyword evidence="12" id="KW-1185">Reference proteome</keyword>
<dbReference type="SUPFAM" id="SSF56801">
    <property type="entry name" value="Acetyl-CoA synthetase-like"/>
    <property type="match status" value="2"/>
</dbReference>
<dbReference type="AlphaFoldDB" id="A0A0G4MJJ1"/>
<feature type="domain" description="AMP-dependent synthetase/ligase" evidence="9">
    <location>
        <begin position="393"/>
        <end position="560"/>
    </location>
</feature>